<dbReference type="AlphaFoldDB" id="A0A4S3J9L4"/>
<dbReference type="EMBL" id="SOSA01000389">
    <property type="protein sequence ID" value="THC91736.1"/>
    <property type="molecule type" value="Genomic_DNA"/>
</dbReference>
<name>A0A4S3J9L4_9EURO</name>
<dbReference type="VEuPathDB" id="FungiDB:EYZ11_008810"/>
<comment type="caution">
    <text evidence="1">The sequence shown here is derived from an EMBL/GenBank/DDBJ whole genome shotgun (WGS) entry which is preliminary data.</text>
</comment>
<keyword evidence="2" id="KW-1185">Reference proteome</keyword>
<organism evidence="1 2">
    <name type="scientific">Aspergillus tanneri</name>
    <dbReference type="NCBI Taxonomy" id="1220188"/>
    <lineage>
        <taxon>Eukaryota</taxon>
        <taxon>Fungi</taxon>
        <taxon>Dikarya</taxon>
        <taxon>Ascomycota</taxon>
        <taxon>Pezizomycotina</taxon>
        <taxon>Eurotiomycetes</taxon>
        <taxon>Eurotiomycetidae</taxon>
        <taxon>Eurotiales</taxon>
        <taxon>Aspergillaceae</taxon>
        <taxon>Aspergillus</taxon>
        <taxon>Aspergillus subgen. Circumdati</taxon>
    </lineage>
</organism>
<proteinExistence type="predicted"/>
<gene>
    <name evidence="1" type="ORF">EYZ11_008810</name>
</gene>
<accession>A0A4S3J9L4</accession>
<sequence length="21" mass="2542">MRKTAMRFRCVRENHVAHDLA</sequence>
<evidence type="ECO:0000313" key="2">
    <source>
        <dbReference type="Proteomes" id="UP000308092"/>
    </source>
</evidence>
<evidence type="ECO:0000313" key="1">
    <source>
        <dbReference type="EMBL" id="THC91736.1"/>
    </source>
</evidence>
<dbReference type="Proteomes" id="UP000308092">
    <property type="component" value="Unassembled WGS sequence"/>
</dbReference>
<reference evidence="1 2" key="1">
    <citation type="submission" date="2019-03" db="EMBL/GenBank/DDBJ databases">
        <title>The genome sequence of a newly discovered highly antifungal drug resistant Aspergillus species, Aspergillus tanneri NIH 1004.</title>
        <authorList>
            <person name="Mounaud S."/>
            <person name="Singh I."/>
            <person name="Joardar V."/>
            <person name="Pakala S."/>
            <person name="Pakala S."/>
            <person name="Venepally P."/>
            <person name="Hoover J."/>
            <person name="Nierman W."/>
            <person name="Chung J."/>
            <person name="Losada L."/>
        </authorList>
    </citation>
    <scope>NUCLEOTIDE SEQUENCE [LARGE SCALE GENOMIC DNA]</scope>
    <source>
        <strain evidence="1 2">NIH1004</strain>
    </source>
</reference>
<protein>
    <submittedName>
        <fullName evidence="1">Uncharacterized protein</fullName>
    </submittedName>
</protein>